<reference evidence="3" key="1">
    <citation type="submission" date="2020-05" db="EMBL/GenBank/DDBJ databases">
        <title>Phylogenomic resolution of chytrid fungi.</title>
        <authorList>
            <person name="Stajich J.E."/>
            <person name="Amses K."/>
            <person name="Simmons R."/>
            <person name="Seto K."/>
            <person name="Myers J."/>
            <person name="Bonds A."/>
            <person name="Quandt C.A."/>
            <person name="Barry K."/>
            <person name="Liu P."/>
            <person name="Grigoriev I."/>
            <person name="Longcore J.E."/>
            <person name="James T.Y."/>
        </authorList>
    </citation>
    <scope>NUCLEOTIDE SEQUENCE</scope>
    <source>
        <strain evidence="3">JEL0513</strain>
    </source>
</reference>
<feature type="region of interest" description="Disordered" evidence="1">
    <location>
        <begin position="1"/>
        <end position="23"/>
    </location>
</feature>
<organism evidence="3 4">
    <name type="scientific">Physocladia obscura</name>
    <dbReference type="NCBI Taxonomy" id="109957"/>
    <lineage>
        <taxon>Eukaryota</taxon>
        <taxon>Fungi</taxon>
        <taxon>Fungi incertae sedis</taxon>
        <taxon>Chytridiomycota</taxon>
        <taxon>Chytridiomycota incertae sedis</taxon>
        <taxon>Chytridiomycetes</taxon>
        <taxon>Chytridiales</taxon>
        <taxon>Chytriomycetaceae</taxon>
        <taxon>Physocladia</taxon>
    </lineage>
</organism>
<comment type="caution">
    <text evidence="3">The sequence shown here is derived from an EMBL/GenBank/DDBJ whole genome shotgun (WGS) entry which is preliminary data.</text>
</comment>
<accession>A0AAD5SZE5</accession>
<dbReference type="EMBL" id="JADGJH010000946">
    <property type="protein sequence ID" value="KAJ3120658.1"/>
    <property type="molecule type" value="Genomic_DNA"/>
</dbReference>
<evidence type="ECO:0000313" key="3">
    <source>
        <dbReference type="EMBL" id="KAJ3120658.1"/>
    </source>
</evidence>
<proteinExistence type="predicted"/>
<dbReference type="InterPro" id="IPR001772">
    <property type="entry name" value="KA1_dom"/>
</dbReference>
<evidence type="ECO:0000256" key="1">
    <source>
        <dbReference type="SAM" id="MobiDB-lite"/>
    </source>
</evidence>
<dbReference type="Pfam" id="PF02149">
    <property type="entry name" value="KA1"/>
    <property type="match status" value="1"/>
</dbReference>
<feature type="domain" description="KA1" evidence="2">
    <location>
        <begin position="187"/>
        <end position="237"/>
    </location>
</feature>
<keyword evidence="4" id="KW-1185">Reference proteome</keyword>
<gene>
    <name evidence="3" type="ORF">HK100_012703</name>
</gene>
<protein>
    <recommendedName>
        <fullName evidence="2">KA1 domain-containing protein</fullName>
    </recommendedName>
</protein>
<evidence type="ECO:0000313" key="4">
    <source>
        <dbReference type="Proteomes" id="UP001211907"/>
    </source>
</evidence>
<sequence length="240" mass="26471">MTPKIDDSVALSTSDGVSSLGRTSSVGRNSMHYAYSLSNSVNGVIKDRVLRVHTGPVDQKARSMRDPLDLLMDLEALFEKYGWIIETNGSTSGEYKLRVVKPRGVKVPGADSNVPDTSKQNVGENASEVTAVDVPAIQQDPKMTQIVESLPVTLMKRIRNFVYTLGPSASKGYDGSKSNVALSKKAVTGMEEEMTFNVEIKRVRETKRSLVVEFRRVKGDVWGFKRLYVSVIDKLPLSDN</sequence>
<evidence type="ECO:0000259" key="2">
    <source>
        <dbReference type="PROSITE" id="PS50032"/>
    </source>
</evidence>
<dbReference type="PROSITE" id="PS50032">
    <property type="entry name" value="KA1"/>
    <property type="match status" value="1"/>
</dbReference>
<dbReference type="Gene3D" id="3.30.310.80">
    <property type="entry name" value="Kinase associated domain 1, KA1"/>
    <property type="match status" value="1"/>
</dbReference>
<dbReference type="AlphaFoldDB" id="A0AAD5SZE5"/>
<dbReference type="Proteomes" id="UP001211907">
    <property type="component" value="Unassembled WGS sequence"/>
</dbReference>
<feature type="compositionally biased region" description="Polar residues" evidence="1">
    <location>
        <begin position="10"/>
        <end position="23"/>
    </location>
</feature>
<name>A0AAD5SZE5_9FUNG</name>